<feature type="repeat" description="ANK" evidence="1">
    <location>
        <begin position="50"/>
        <end position="83"/>
    </location>
</feature>
<dbReference type="Pfam" id="PF12796">
    <property type="entry name" value="Ank_2"/>
    <property type="match status" value="1"/>
</dbReference>
<feature type="repeat" description="ANK" evidence="1">
    <location>
        <begin position="84"/>
        <end position="120"/>
    </location>
</feature>
<dbReference type="PROSITE" id="PS50297">
    <property type="entry name" value="ANK_REP_REGION"/>
    <property type="match status" value="1"/>
</dbReference>
<accession>A0AAV1Q448</accession>
<keyword evidence="1" id="KW-0040">ANK repeat</keyword>
<dbReference type="Proteomes" id="UP001314229">
    <property type="component" value="Unassembled WGS sequence"/>
</dbReference>
<dbReference type="SUPFAM" id="SSF48403">
    <property type="entry name" value="Ankyrin repeat"/>
    <property type="match status" value="1"/>
</dbReference>
<feature type="repeat" description="ANK" evidence="1">
    <location>
        <begin position="121"/>
        <end position="153"/>
    </location>
</feature>
<evidence type="ECO:0000313" key="3">
    <source>
        <dbReference type="EMBL" id="CAK6978806.1"/>
    </source>
</evidence>
<dbReference type="AlphaFoldDB" id="A0AAV1Q448"/>
<dbReference type="Pfam" id="PF00023">
    <property type="entry name" value="Ank"/>
    <property type="match status" value="1"/>
</dbReference>
<dbReference type="InterPro" id="IPR002110">
    <property type="entry name" value="Ankyrin_rpt"/>
</dbReference>
<dbReference type="InterPro" id="IPR042335">
    <property type="entry name" value="ANKRD53"/>
</dbReference>
<evidence type="ECO:0000256" key="2">
    <source>
        <dbReference type="SAM" id="MobiDB-lite"/>
    </source>
</evidence>
<comment type="caution">
    <text evidence="3">The sequence shown here is derived from an EMBL/GenBank/DDBJ whole genome shotgun (WGS) entry which is preliminary data.</text>
</comment>
<feature type="region of interest" description="Disordered" evidence="2">
    <location>
        <begin position="266"/>
        <end position="290"/>
    </location>
</feature>
<name>A0AAV1Q448_SCOSC</name>
<dbReference type="PROSITE" id="PS50088">
    <property type="entry name" value="ANK_REPEAT"/>
    <property type="match status" value="3"/>
</dbReference>
<reference evidence="3 4" key="1">
    <citation type="submission" date="2024-01" db="EMBL/GenBank/DDBJ databases">
        <authorList>
            <person name="Alioto T."/>
            <person name="Alioto T."/>
            <person name="Gomez Garrido J."/>
        </authorList>
    </citation>
    <scope>NUCLEOTIDE SEQUENCE [LARGE SCALE GENOMIC DNA]</scope>
</reference>
<dbReference type="GO" id="GO:0000922">
    <property type="term" value="C:spindle pole"/>
    <property type="evidence" value="ECO:0007669"/>
    <property type="project" value="TreeGrafter"/>
</dbReference>
<dbReference type="GO" id="GO:1902412">
    <property type="term" value="P:regulation of mitotic cytokinesis"/>
    <property type="evidence" value="ECO:0007669"/>
    <property type="project" value="InterPro"/>
</dbReference>
<gene>
    <name evidence="3" type="ORF">FSCOSCO3_A014577</name>
</gene>
<keyword evidence="4" id="KW-1185">Reference proteome</keyword>
<dbReference type="InterPro" id="IPR036770">
    <property type="entry name" value="Ankyrin_rpt-contain_sf"/>
</dbReference>
<organism evidence="3 4">
    <name type="scientific">Scomber scombrus</name>
    <name type="common">Atlantic mackerel</name>
    <name type="synonym">Scomber vernalis</name>
    <dbReference type="NCBI Taxonomy" id="13677"/>
    <lineage>
        <taxon>Eukaryota</taxon>
        <taxon>Metazoa</taxon>
        <taxon>Chordata</taxon>
        <taxon>Craniata</taxon>
        <taxon>Vertebrata</taxon>
        <taxon>Euteleostomi</taxon>
        <taxon>Actinopterygii</taxon>
        <taxon>Neopterygii</taxon>
        <taxon>Teleostei</taxon>
        <taxon>Neoteleostei</taxon>
        <taxon>Acanthomorphata</taxon>
        <taxon>Pelagiaria</taxon>
        <taxon>Scombriformes</taxon>
        <taxon>Scombridae</taxon>
        <taxon>Scomber</taxon>
    </lineage>
</organism>
<proteinExistence type="predicted"/>
<dbReference type="GO" id="GO:0031116">
    <property type="term" value="P:positive regulation of microtubule polymerization"/>
    <property type="evidence" value="ECO:0007669"/>
    <property type="project" value="TreeGrafter"/>
</dbReference>
<dbReference type="EMBL" id="CAWUFR010000519">
    <property type="protein sequence ID" value="CAK6978806.1"/>
    <property type="molecule type" value="Genomic_DNA"/>
</dbReference>
<dbReference type="SMART" id="SM00248">
    <property type="entry name" value="ANK"/>
    <property type="match status" value="4"/>
</dbReference>
<evidence type="ECO:0000313" key="4">
    <source>
        <dbReference type="Proteomes" id="UP001314229"/>
    </source>
</evidence>
<protein>
    <submittedName>
        <fullName evidence="3">Ankyrin repeat domain-containing protein 53</fullName>
    </submittedName>
</protein>
<evidence type="ECO:0000256" key="1">
    <source>
        <dbReference type="PROSITE-ProRule" id="PRU00023"/>
    </source>
</evidence>
<dbReference type="PANTHER" id="PTHR24160:SF1">
    <property type="entry name" value="ANKYRIN REPEAT DOMAIN-CONTAINING PROTEIN 53"/>
    <property type="match status" value="1"/>
</dbReference>
<dbReference type="GO" id="GO:0060236">
    <property type="term" value="P:regulation of mitotic spindle organization"/>
    <property type="evidence" value="ECO:0007669"/>
    <property type="project" value="TreeGrafter"/>
</dbReference>
<sequence length="400" mass="44739">MEPVNKPGNRRRGKCKNWKVTHTAPPHGHTFPAVAPVIVDTLEPGRRYLRGLSPLHVACLYGQLPTVRQLVMSQQCSINSRGSQGRRPVHVVLSSRSSPNTSTCLRYLVENGADINITTDAGQTPLHLAASEGLLDCTEILVKAGADVLAQDCVGHTPLDLARIWCRRKVARYLKSCMWQANKEKEMEERKLVQSLYGDLVDMCKINKVSKKPLIDEKIAEWANKKNLPLLKDFSPRALVSQYHSQCLSSDQDSSNLKHAKGLCKLQAGRPQEDNSTSTKPPPASASRPWTIYTGHQLEKPTTEPDLRGRVTVWTDSSSRHPLYSTEWDSMPRFTPDLPLDALERVLFPRAFPARMASPRHFESQGILEIQHRGCPQGKSTSPWTEVAMHLAEVLEPGHY</sequence>
<dbReference type="PANTHER" id="PTHR24160">
    <property type="entry name" value="ANKYRIN REPEAT DOMAIN-CONTAINING PROTEIN 53"/>
    <property type="match status" value="1"/>
</dbReference>
<dbReference type="Gene3D" id="1.25.40.20">
    <property type="entry name" value="Ankyrin repeat-containing domain"/>
    <property type="match status" value="1"/>
</dbReference>
<dbReference type="GO" id="GO:0007080">
    <property type="term" value="P:mitotic metaphase chromosome alignment"/>
    <property type="evidence" value="ECO:0007669"/>
    <property type="project" value="TreeGrafter"/>
</dbReference>